<dbReference type="AlphaFoldDB" id="A0A9P8QML4"/>
<dbReference type="Proteomes" id="UP000827724">
    <property type="component" value="Unassembled WGS sequence"/>
</dbReference>
<protein>
    <submittedName>
        <fullName evidence="1">Uncharacterized protein</fullName>
    </submittedName>
</protein>
<proteinExistence type="predicted"/>
<organism evidence="1 2">
    <name type="scientific">Trichoderma cornu-damae</name>
    <dbReference type="NCBI Taxonomy" id="654480"/>
    <lineage>
        <taxon>Eukaryota</taxon>
        <taxon>Fungi</taxon>
        <taxon>Dikarya</taxon>
        <taxon>Ascomycota</taxon>
        <taxon>Pezizomycotina</taxon>
        <taxon>Sordariomycetes</taxon>
        <taxon>Hypocreomycetidae</taxon>
        <taxon>Hypocreales</taxon>
        <taxon>Hypocreaceae</taxon>
        <taxon>Trichoderma</taxon>
    </lineage>
</organism>
<name>A0A9P8QML4_9HYPO</name>
<sequence>MCPATLGTLRLSYAFKASSRLFCLHIWFATSQPSTKATSRTVLGSVRLTMLWKGSGRSQSVIWAKASPQFAVGPVCGYEEIAVLFTLSGGISANHAHPEATIQKLGGRNALRSPMENTLVTQIERMVEDLAHIVSSNLIPGTGFLRKEPAPSSSNPTS</sequence>
<accession>A0A9P8QML4</accession>
<gene>
    <name evidence="1" type="ORF">Trco_002417</name>
</gene>
<reference evidence="1" key="1">
    <citation type="submission" date="2021-08" db="EMBL/GenBank/DDBJ databases">
        <title>Chromosome-Level Trichoderma cornu-damae using Hi-C Data.</title>
        <authorList>
            <person name="Kim C.S."/>
        </authorList>
    </citation>
    <scope>NUCLEOTIDE SEQUENCE</scope>
    <source>
        <strain evidence="1">KA19-0412C</strain>
    </source>
</reference>
<evidence type="ECO:0000313" key="2">
    <source>
        <dbReference type="Proteomes" id="UP000827724"/>
    </source>
</evidence>
<keyword evidence="2" id="KW-1185">Reference proteome</keyword>
<dbReference type="EMBL" id="JAIWOZ010000002">
    <property type="protein sequence ID" value="KAH6609071.1"/>
    <property type="molecule type" value="Genomic_DNA"/>
</dbReference>
<evidence type="ECO:0000313" key="1">
    <source>
        <dbReference type="EMBL" id="KAH6609071.1"/>
    </source>
</evidence>
<comment type="caution">
    <text evidence="1">The sequence shown here is derived from an EMBL/GenBank/DDBJ whole genome shotgun (WGS) entry which is preliminary data.</text>
</comment>